<dbReference type="GO" id="GO:0003677">
    <property type="term" value="F:DNA binding"/>
    <property type="evidence" value="ECO:0007669"/>
    <property type="project" value="UniProtKB-KW"/>
</dbReference>
<evidence type="ECO:0000313" key="3">
    <source>
        <dbReference type="EMBL" id="SIQ37511.1"/>
    </source>
</evidence>
<dbReference type="PANTHER" id="PTHR46797">
    <property type="entry name" value="HTH-TYPE TRANSCRIPTIONAL REGULATOR"/>
    <property type="match status" value="1"/>
</dbReference>
<dbReference type="AlphaFoldDB" id="A0A8G2FFH1"/>
<dbReference type="GO" id="GO:0003700">
    <property type="term" value="F:DNA-binding transcription factor activity"/>
    <property type="evidence" value="ECO:0007669"/>
    <property type="project" value="TreeGrafter"/>
</dbReference>
<organism evidence="3 4">
    <name type="scientific">Acidiphilium rubrum</name>
    <dbReference type="NCBI Taxonomy" id="526"/>
    <lineage>
        <taxon>Bacteria</taxon>
        <taxon>Pseudomonadati</taxon>
        <taxon>Pseudomonadota</taxon>
        <taxon>Alphaproteobacteria</taxon>
        <taxon>Acetobacterales</taxon>
        <taxon>Acidocellaceae</taxon>
        <taxon>Acidiphilium</taxon>
    </lineage>
</organism>
<dbReference type="PANTHER" id="PTHR46797:SF1">
    <property type="entry name" value="METHYLPHOSPHONATE SYNTHASE"/>
    <property type="match status" value="1"/>
</dbReference>
<dbReference type="RefSeq" id="WP_245594030.1">
    <property type="nucleotide sequence ID" value="NZ_FTNE01000004.1"/>
</dbReference>
<name>A0A8G2FFH1_ACIRU</name>
<keyword evidence="1" id="KW-0238">DNA-binding</keyword>
<dbReference type="Proteomes" id="UP000186308">
    <property type="component" value="Unassembled WGS sequence"/>
</dbReference>
<dbReference type="CDD" id="cd00093">
    <property type="entry name" value="HTH_XRE"/>
    <property type="match status" value="1"/>
</dbReference>
<dbReference type="PROSITE" id="PS50943">
    <property type="entry name" value="HTH_CROC1"/>
    <property type="match status" value="1"/>
</dbReference>
<keyword evidence="4" id="KW-1185">Reference proteome</keyword>
<evidence type="ECO:0000256" key="1">
    <source>
        <dbReference type="ARBA" id="ARBA00023125"/>
    </source>
</evidence>
<reference evidence="3 4" key="1">
    <citation type="submission" date="2017-01" db="EMBL/GenBank/DDBJ databases">
        <authorList>
            <person name="Varghese N."/>
            <person name="Submissions S."/>
        </authorList>
    </citation>
    <scope>NUCLEOTIDE SEQUENCE [LARGE SCALE GENOMIC DNA]</scope>
    <source>
        <strain evidence="3 4">ATCC 35905</strain>
    </source>
</reference>
<dbReference type="GO" id="GO:0005829">
    <property type="term" value="C:cytosol"/>
    <property type="evidence" value="ECO:0007669"/>
    <property type="project" value="TreeGrafter"/>
</dbReference>
<proteinExistence type="predicted"/>
<protein>
    <submittedName>
        <fullName evidence="3">Transcriptional regulator, contains XRE-family HTH domain</fullName>
    </submittedName>
</protein>
<sequence>MLSLMSVKKQVSTDSVGQRIRALRLANNLTQDEFAAQLGVSRSAIAQWETDRAGQVRENLERISKVLGTSLAYLVSGETGSLQGDELALMRLYRACAPEDRQILLRTAKRLARS</sequence>
<feature type="domain" description="HTH cro/C1-type" evidence="2">
    <location>
        <begin position="20"/>
        <end position="74"/>
    </location>
</feature>
<dbReference type="Gene3D" id="1.10.260.40">
    <property type="entry name" value="lambda repressor-like DNA-binding domains"/>
    <property type="match status" value="1"/>
</dbReference>
<gene>
    <name evidence="3" type="ORF">SAMN05421828_10431</name>
</gene>
<dbReference type="InterPro" id="IPR010982">
    <property type="entry name" value="Lambda_DNA-bd_dom_sf"/>
</dbReference>
<dbReference type="SMART" id="SM00530">
    <property type="entry name" value="HTH_XRE"/>
    <property type="match status" value="1"/>
</dbReference>
<dbReference type="EMBL" id="FTNE01000004">
    <property type="protein sequence ID" value="SIQ37511.1"/>
    <property type="molecule type" value="Genomic_DNA"/>
</dbReference>
<dbReference type="SUPFAM" id="SSF47413">
    <property type="entry name" value="lambda repressor-like DNA-binding domains"/>
    <property type="match status" value="1"/>
</dbReference>
<evidence type="ECO:0000313" key="4">
    <source>
        <dbReference type="Proteomes" id="UP000186308"/>
    </source>
</evidence>
<comment type="caution">
    <text evidence="3">The sequence shown here is derived from an EMBL/GenBank/DDBJ whole genome shotgun (WGS) entry which is preliminary data.</text>
</comment>
<dbReference type="Pfam" id="PF01381">
    <property type="entry name" value="HTH_3"/>
    <property type="match status" value="1"/>
</dbReference>
<accession>A0A8G2FFH1</accession>
<dbReference type="InterPro" id="IPR050807">
    <property type="entry name" value="TransReg_Diox_bact_type"/>
</dbReference>
<evidence type="ECO:0000259" key="2">
    <source>
        <dbReference type="PROSITE" id="PS50943"/>
    </source>
</evidence>
<dbReference type="InterPro" id="IPR001387">
    <property type="entry name" value="Cro/C1-type_HTH"/>
</dbReference>